<dbReference type="InterPro" id="IPR000620">
    <property type="entry name" value="EamA_dom"/>
</dbReference>
<evidence type="ECO:0000256" key="6">
    <source>
        <dbReference type="SAM" id="Phobius"/>
    </source>
</evidence>
<evidence type="ECO:0000313" key="9">
    <source>
        <dbReference type="Proteomes" id="UP000269883"/>
    </source>
</evidence>
<dbReference type="Pfam" id="PF00892">
    <property type="entry name" value="EamA"/>
    <property type="match status" value="2"/>
</dbReference>
<evidence type="ECO:0000256" key="3">
    <source>
        <dbReference type="ARBA" id="ARBA00022692"/>
    </source>
</evidence>
<feature type="transmembrane region" description="Helical" evidence="6">
    <location>
        <begin position="123"/>
        <end position="142"/>
    </location>
</feature>
<feature type="transmembrane region" description="Helical" evidence="6">
    <location>
        <begin position="209"/>
        <end position="231"/>
    </location>
</feature>
<dbReference type="OrthoDB" id="1894884at2"/>
<sequence length="293" mass="31343">MLKGFICAIISACCYGTLPILGKLGYAMGMETYEMLSYRFGLGTLMLALWLAATNPRALRIAPHTLLKAVALGTCIYPLQSICFLSALKYITASTTTLILYFYPICVTLLSAVLFKMRLDRKVIISLVIVTTGCALVFYDAFSQSVSSMGLAYALGAMAIFSLYLVASQVILKDEPPLTVCLYVLAAATVVFTILAGPPKLAEMTWPKATLALAFGFFPTLLAVSLLYTAIDLVGSAYTSIFSTMEPVTTVALAFLVLGEPIAPWQLAGAACIIAGIVLPNLGLIRRKTIVSA</sequence>
<reference evidence="8 9" key="1">
    <citation type="journal article" date="2018" name="Sci. Adv.">
        <title>Multi-heme cytochromes provide a pathway for survival in energy-limited environments.</title>
        <authorList>
            <person name="Deng X."/>
            <person name="Dohmae N."/>
            <person name="Nealson K.H."/>
            <person name="Hashimoto K."/>
            <person name="Okamoto A."/>
        </authorList>
    </citation>
    <scope>NUCLEOTIDE SEQUENCE [LARGE SCALE GENOMIC DNA]</scope>
    <source>
        <strain evidence="8 9">IS5</strain>
    </source>
</reference>
<accession>A0A2Z6AZV7</accession>
<feature type="transmembrane region" description="Helical" evidence="6">
    <location>
        <begin position="265"/>
        <end position="285"/>
    </location>
</feature>
<dbReference type="RefSeq" id="WP_126379156.1">
    <property type="nucleotide sequence ID" value="NZ_AP017378.1"/>
</dbReference>
<feature type="domain" description="EamA" evidence="7">
    <location>
        <begin position="149"/>
        <end position="279"/>
    </location>
</feature>
<name>A0A2Z6AZV7_9BACT</name>
<dbReference type="AlphaFoldDB" id="A0A2Z6AZV7"/>
<feature type="transmembrane region" description="Helical" evidence="6">
    <location>
        <begin position="178"/>
        <end position="197"/>
    </location>
</feature>
<dbReference type="InterPro" id="IPR051258">
    <property type="entry name" value="Diverse_Substrate_Transporter"/>
</dbReference>
<proteinExistence type="predicted"/>
<comment type="subcellular location">
    <subcellularLocation>
        <location evidence="1">Cell membrane</location>
        <topology evidence="1">Multi-pass membrane protein</topology>
    </subcellularLocation>
</comment>
<evidence type="ECO:0000259" key="7">
    <source>
        <dbReference type="Pfam" id="PF00892"/>
    </source>
</evidence>
<feature type="transmembrane region" description="Helical" evidence="6">
    <location>
        <begin position="65"/>
        <end position="92"/>
    </location>
</feature>
<dbReference type="Proteomes" id="UP000269883">
    <property type="component" value="Chromosome"/>
</dbReference>
<dbReference type="PANTHER" id="PTHR42920:SF5">
    <property type="entry name" value="EAMA DOMAIN-CONTAINING PROTEIN"/>
    <property type="match status" value="1"/>
</dbReference>
<evidence type="ECO:0000256" key="5">
    <source>
        <dbReference type="ARBA" id="ARBA00023136"/>
    </source>
</evidence>
<evidence type="ECO:0000256" key="1">
    <source>
        <dbReference type="ARBA" id="ARBA00004651"/>
    </source>
</evidence>
<feature type="domain" description="EamA" evidence="7">
    <location>
        <begin position="3"/>
        <end position="138"/>
    </location>
</feature>
<protein>
    <recommendedName>
        <fullName evidence="7">EamA domain-containing protein</fullName>
    </recommendedName>
</protein>
<dbReference type="GO" id="GO:0005886">
    <property type="term" value="C:plasma membrane"/>
    <property type="evidence" value="ECO:0007669"/>
    <property type="project" value="UniProtKB-SubCell"/>
</dbReference>
<dbReference type="KEGG" id="dfl:DFE_2048"/>
<feature type="transmembrane region" description="Helical" evidence="6">
    <location>
        <begin position="35"/>
        <end position="53"/>
    </location>
</feature>
<dbReference type="InterPro" id="IPR037185">
    <property type="entry name" value="EmrE-like"/>
</dbReference>
<keyword evidence="3 6" id="KW-0812">Transmembrane</keyword>
<feature type="transmembrane region" description="Helical" evidence="6">
    <location>
        <begin position="148"/>
        <end position="166"/>
    </location>
</feature>
<evidence type="ECO:0000256" key="2">
    <source>
        <dbReference type="ARBA" id="ARBA00022475"/>
    </source>
</evidence>
<keyword evidence="9" id="KW-1185">Reference proteome</keyword>
<keyword evidence="5 6" id="KW-0472">Membrane</keyword>
<evidence type="ECO:0000313" key="8">
    <source>
        <dbReference type="EMBL" id="BBD08774.1"/>
    </source>
</evidence>
<feature type="transmembrane region" description="Helical" evidence="6">
    <location>
        <begin position="238"/>
        <end position="259"/>
    </location>
</feature>
<dbReference type="Gene3D" id="1.10.3730.20">
    <property type="match status" value="1"/>
</dbReference>
<gene>
    <name evidence="8" type="ORF">DFE_2048</name>
</gene>
<organism evidence="8 9">
    <name type="scientific">Desulfovibrio ferrophilus</name>
    <dbReference type="NCBI Taxonomy" id="241368"/>
    <lineage>
        <taxon>Bacteria</taxon>
        <taxon>Pseudomonadati</taxon>
        <taxon>Thermodesulfobacteriota</taxon>
        <taxon>Desulfovibrionia</taxon>
        <taxon>Desulfovibrionales</taxon>
        <taxon>Desulfovibrionaceae</taxon>
        <taxon>Desulfovibrio</taxon>
    </lineage>
</organism>
<dbReference type="EMBL" id="AP017378">
    <property type="protein sequence ID" value="BBD08774.1"/>
    <property type="molecule type" value="Genomic_DNA"/>
</dbReference>
<evidence type="ECO:0000256" key="4">
    <source>
        <dbReference type="ARBA" id="ARBA00022989"/>
    </source>
</evidence>
<keyword evidence="4 6" id="KW-1133">Transmembrane helix</keyword>
<dbReference type="PANTHER" id="PTHR42920">
    <property type="entry name" value="OS03G0707200 PROTEIN-RELATED"/>
    <property type="match status" value="1"/>
</dbReference>
<dbReference type="SUPFAM" id="SSF103481">
    <property type="entry name" value="Multidrug resistance efflux transporter EmrE"/>
    <property type="match status" value="2"/>
</dbReference>
<keyword evidence="2" id="KW-1003">Cell membrane</keyword>
<feature type="transmembrane region" description="Helical" evidence="6">
    <location>
        <begin position="98"/>
        <end position="116"/>
    </location>
</feature>